<dbReference type="eggNOG" id="ENOG502SJNU">
    <property type="taxonomic scope" value="Eukaryota"/>
</dbReference>
<name>R0J0W6_EXST2</name>
<reference evidence="4 5" key="2">
    <citation type="journal article" date="2013" name="PLoS Genet.">
        <title>Comparative genome structure, secondary metabolite, and effector coding capacity across Cochliobolus pathogens.</title>
        <authorList>
            <person name="Condon B.J."/>
            <person name="Leng Y."/>
            <person name="Wu D."/>
            <person name="Bushley K.E."/>
            <person name="Ohm R.A."/>
            <person name="Otillar R."/>
            <person name="Martin J."/>
            <person name="Schackwitz W."/>
            <person name="Grimwood J."/>
            <person name="MohdZainudin N."/>
            <person name="Xue C."/>
            <person name="Wang R."/>
            <person name="Manning V.A."/>
            <person name="Dhillon B."/>
            <person name="Tu Z.J."/>
            <person name="Steffenson B.J."/>
            <person name="Salamov A."/>
            <person name="Sun H."/>
            <person name="Lowry S."/>
            <person name="LaButti K."/>
            <person name="Han J."/>
            <person name="Copeland A."/>
            <person name="Lindquist E."/>
            <person name="Barry K."/>
            <person name="Schmutz J."/>
            <person name="Baker S.E."/>
            <person name="Ciuffetti L.M."/>
            <person name="Grigoriev I.V."/>
            <person name="Zhong S."/>
            <person name="Turgeon B.G."/>
        </authorList>
    </citation>
    <scope>NUCLEOTIDE SEQUENCE [LARGE SCALE GENOMIC DNA]</scope>
    <source>
        <strain evidence="5">28A</strain>
    </source>
</reference>
<feature type="compositionally biased region" description="Low complexity" evidence="2">
    <location>
        <begin position="336"/>
        <end position="347"/>
    </location>
</feature>
<evidence type="ECO:0000313" key="5">
    <source>
        <dbReference type="Proteomes" id="UP000016935"/>
    </source>
</evidence>
<reference evidence="4 5" key="1">
    <citation type="journal article" date="2012" name="PLoS Pathog.">
        <title>Diverse lifestyles and strategies of plant pathogenesis encoded in the genomes of eighteen Dothideomycetes fungi.</title>
        <authorList>
            <person name="Ohm R.A."/>
            <person name="Feau N."/>
            <person name="Henrissat B."/>
            <person name="Schoch C.L."/>
            <person name="Horwitz B.A."/>
            <person name="Barry K.W."/>
            <person name="Condon B.J."/>
            <person name="Copeland A.C."/>
            <person name="Dhillon B."/>
            <person name="Glaser F."/>
            <person name="Hesse C.N."/>
            <person name="Kosti I."/>
            <person name="LaButti K."/>
            <person name="Lindquist E.A."/>
            <person name="Lucas S."/>
            <person name="Salamov A.A."/>
            <person name="Bradshaw R.E."/>
            <person name="Ciuffetti L."/>
            <person name="Hamelin R.C."/>
            <person name="Kema G.H.J."/>
            <person name="Lawrence C."/>
            <person name="Scott J.A."/>
            <person name="Spatafora J.W."/>
            <person name="Turgeon B.G."/>
            <person name="de Wit P.J.G.M."/>
            <person name="Zhong S."/>
            <person name="Goodwin S.B."/>
            <person name="Grigoriev I.V."/>
        </authorList>
    </citation>
    <scope>NUCLEOTIDE SEQUENCE [LARGE SCALE GENOMIC DNA]</scope>
    <source>
        <strain evidence="5">28A</strain>
    </source>
</reference>
<dbReference type="Proteomes" id="UP000016935">
    <property type="component" value="Unassembled WGS sequence"/>
</dbReference>
<evidence type="ECO:0000256" key="1">
    <source>
        <dbReference type="ARBA" id="ARBA00023002"/>
    </source>
</evidence>
<accession>R0J0W6</accession>
<feature type="region of interest" description="Disordered" evidence="2">
    <location>
        <begin position="1"/>
        <end position="28"/>
    </location>
</feature>
<evidence type="ECO:0000259" key="3">
    <source>
        <dbReference type="Pfam" id="PF02668"/>
    </source>
</evidence>
<keyword evidence="5" id="KW-1185">Reference proteome</keyword>
<dbReference type="GeneID" id="19401346"/>
<gene>
    <name evidence="4" type="ORF">SETTUDRAFT_174792</name>
</gene>
<dbReference type="InterPro" id="IPR042098">
    <property type="entry name" value="TauD-like_sf"/>
</dbReference>
<dbReference type="GO" id="GO:0016491">
    <property type="term" value="F:oxidoreductase activity"/>
    <property type="evidence" value="ECO:0007669"/>
    <property type="project" value="UniProtKB-KW"/>
</dbReference>
<feature type="region of interest" description="Disordered" evidence="2">
    <location>
        <begin position="387"/>
        <end position="443"/>
    </location>
</feature>
<dbReference type="STRING" id="671987.R0J0W6"/>
<dbReference type="AlphaFoldDB" id="R0J0W6"/>
<sequence length="443" mass="48366">MVPPALSTRSSSESLYSNSSSVCSAPDRLPPAITGPMVWQGNELDPAEYVVQLSDGEIRDIRAAIIKFKLTGLARSEISAKTFDLGNPELANKLSSLSKDIHLGRGVVVLRGLDTAYLNDEEAVIAFVGVCSHICPERATDSYANQTLSHVLDATKKPVPAECRGIGLAGSKVTAAMDFHSDRFSGDVLALYVRNDGGPGAGGKQSVVSFARIYNELLQSDPEVLETLAEPDWPFELKKKDGAPYLEPGPILFFSQGKPICQLVKAPLLGTPNLPRDAQLPPLSARQHRALAAVERLAKQFSTQLDRQPGDIQLVHNLSVMHARSEYRGARRSKNSHSSSSSSSSSMRRMRSSSNKHIKETHDDDDEDAPSTRHLLRMFLRDPTHAWAKPHTTSTTADLRAPDTTASTTKNSFDDPFEPGRPQNLPVFDTDPWRIISGRESHG</sequence>
<dbReference type="PANTHER" id="PTHR10696">
    <property type="entry name" value="GAMMA-BUTYROBETAINE HYDROXYLASE-RELATED"/>
    <property type="match status" value="1"/>
</dbReference>
<dbReference type="PANTHER" id="PTHR10696:SF54">
    <property type="entry name" value="FAMILY OXIDOREDUCTASE, PUTATIVE (AFU_ORTHOLOGUE AFUA_4G13850)-RELATED"/>
    <property type="match status" value="1"/>
</dbReference>
<feature type="domain" description="TauD/TfdA-like" evidence="3">
    <location>
        <begin position="76"/>
        <end position="332"/>
    </location>
</feature>
<dbReference type="OrthoDB" id="272271at2759"/>
<protein>
    <recommendedName>
        <fullName evidence="3">TauD/TfdA-like domain-containing protein</fullName>
    </recommendedName>
</protein>
<dbReference type="SUPFAM" id="SSF51197">
    <property type="entry name" value="Clavaminate synthase-like"/>
    <property type="match status" value="1"/>
</dbReference>
<keyword evidence="1" id="KW-0560">Oxidoreductase</keyword>
<dbReference type="InterPro" id="IPR003819">
    <property type="entry name" value="TauD/TfdA-like"/>
</dbReference>
<feature type="region of interest" description="Disordered" evidence="2">
    <location>
        <begin position="326"/>
        <end position="370"/>
    </location>
</feature>
<evidence type="ECO:0000256" key="2">
    <source>
        <dbReference type="SAM" id="MobiDB-lite"/>
    </source>
</evidence>
<evidence type="ECO:0000313" key="4">
    <source>
        <dbReference type="EMBL" id="EOA90590.1"/>
    </source>
</evidence>
<dbReference type="HOGENOM" id="CLU_041041_0_0_1"/>
<dbReference type="EMBL" id="KB908482">
    <property type="protein sequence ID" value="EOA90590.1"/>
    <property type="molecule type" value="Genomic_DNA"/>
</dbReference>
<organism evidence="4 5">
    <name type="scientific">Exserohilum turcicum (strain 28A)</name>
    <name type="common">Northern leaf blight fungus</name>
    <name type="synonym">Setosphaeria turcica</name>
    <dbReference type="NCBI Taxonomy" id="671987"/>
    <lineage>
        <taxon>Eukaryota</taxon>
        <taxon>Fungi</taxon>
        <taxon>Dikarya</taxon>
        <taxon>Ascomycota</taxon>
        <taxon>Pezizomycotina</taxon>
        <taxon>Dothideomycetes</taxon>
        <taxon>Pleosporomycetidae</taxon>
        <taxon>Pleosporales</taxon>
        <taxon>Pleosporineae</taxon>
        <taxon>Pleosporaceae</taxon>
        <taxon>Exserohilum</taxon>
    </lineage>
</organism>
<feature type="compositionally biased region" description="Low complexity" evidence="2">
    <location>
        <begin position="7"/>
        <end position="24"/>
    </location>
</feature>
<dbReference type="RefSeq" id="XP_008021393.1">
    <property type="nucleotide sequence ID" value="XM_008023202.1"/>
</dbReference>
<dbReference type="Gene3D" id="3.60.130.10">
    <property type="entry name" value="Clavaminate synthase-like"/>
    <property type="match status" value="1"/>
</dbReference>
<dbReference type="Pfam" id="PF02668">
    <property type="entry name" value="TauD"/>
    <property type="match status" value="1"/>
</dbReference>
<dbReference type="InterPro" id="IPR050411">
    <property type="entry name" value="AlphaKG_dependent_hydroxylases"/>
</dbReference>
<proteinExistence type="predicted"/>